<keyword evidence="3 5" id="KW-1133">Transmembrane helix</keyword>
<protein>
    <submittedName>
        <fullName evidence="6">DoxX family protein</fullName>
    </submittedName>
</protein>
<gene>
    <name evidence="6" type="ORF">RT717_16650</name>
</gene>
<proteinExistence type="predicted"/>
<evidence type="ECO:0000313" key="7">
    <source>
        <dbReference type="Proteomes" id="UP001302349"/>
    </source>
</evidence>
<dbReference type="Pfam" id="PF13564">
    <property type="entry name" value="DoxX_2"/>
    <property type="match status" value="1"/>
</dbReference>
<name>A0ABZ0II40_9BACT</name>
<keyword evidence="4 5" id="KW-0472">Membrane</keyword>
<keyword evidence="2 5" id="KW-0812">Transmembrane</keyword>
<evidence type="ECO:0000256" key="4">
    <source>
        <dbReference type="ARBA" id="ARBA00023136"/>
    </source>
</evidence>
<keyword evidence="7" id="KW-1185">Reference proteome</keyword>
<sequence>MATLTLEKSTKSDKIIFWVFTSVFVLFDGVGAIGFNTPLAIEGIAHLGFPDFFRVELGIGKIIGGILLIVPQVPHRLKEWAYVGFGISTLSAIIGHLAVDSSLEHVYLPLIVLLVLVVSYVYYHKTRAY</sequence>
<accession>A0ABZ0II40</accession>
<evidence type="ECO:0000256" key="2">
    <source>
        <dbReference type="ARBA" id="ARBA00022692"/>
    </source>
</evidence>
<dbReference type="InterPro" id="IPR032808">
    <property type="entry name" value="DoxX"/>
</dbReference>
<evidence type="ECO:0000256" key="5">
    <source>
        <dbReference type="SAM" id="Phobius"/>
    </source>
</evidence>
<comment type="subcellular location">
    <subcellularLocation>
        <location evidence="1">Membrane</location>
        <topology evidence="1">Multi-pass membrane protein</topology>
    </subcellularLocation>
</comment>
<reference evidence="6 7" key="1">
    <citation type="journal article" date="2023" name="Microbiol. Resour. Announc.">
        <title>Complete Genome Sequence of Imperialibacter roseus strain P4T.</title>
        <authorList>
            <person name="Tizabi D.R."/>
            <person name="Bachvaroff T."/>
            <person name="Hill R.T."/>
        </authorList>
    </citation>
    <scope>NUCLEOTIDE SEQUENCE [LARGE SCALE GENOMIC DNA]</scope>
    <source>
        <strain evidence="6 7">P4T</strain>
    </source>
</reference>
<dbReference type="Proteomes" id="UP001302349">
    <property type="component" value="Chromosome"/>
</dbReference>
<organism evidence="6 7">
    <name type="scientific">Imperialibacter roseus</name>
    <dbReference type="NCBI Taxonomy" id="1324217"/>
    <lineage>
        <taxon>Bacteria</taxon>
        <taxon>Pseudomonadati</taxon>
        <taxon>Bacteroidota</taxon>
        <taxon>Cytophagia</taxon>
        <taxon>Cytophagales</taxon>
        <taxon>Flammeovirgaceae</taxon>
        <taxon>Imperialibacter</taxon>
    </lineage>
</organism>
<evidence type="ECO:0000256" key="1">
    <source>
        <dbReference type="ARBA" id="ARBA00004141"/>
    </source>
</evidence>
<evidence type="ECO:0000256" key="3">
    <source>
        <dbReference type="ARBA" id="ARBA00022989"/>
    </source>
</evidence>
<dbReference type="RefSeq" id="WP_317487513.1">
    <property type="nucleotide sequence ID" value="NZ_CP136051.1"/>
</dbReference>
<evidence type="ECO:0000313" key="6">
    <source>
        <dbReference type="EMBL" id="WOK04712.1"/>
    </source>
</evidence>
<feature type="transmembrane region" description="Helical" evidence="5">
    <location>
        <begin position="80"/>
        <end position="99"/>
    </location>
</feature>
<dbReference type="EMBL" id="CP136051">
    <property type="protein sequence ID" value="WOK04712.1"/>
    <property type="molecule type" value="Genomic_DNA"/>
</dbReference>
<feature type="transmembrane region" description="Helical" evidence="5">
    <location>
        <begin position="15"/>
        <end position="35"/>
    </location>
</feature>
<feature type="transmembrane region" description="Helical" evidence="5">
    <location>
        <begin position="105"/>
        <end position="123"/>
    </location>
</feature>